<organism evidence="1 2">
    <name type="scientific">Chryseobacterium manosquense</name>
    <dbReference type="NCBI Taxonomy" id="2754694"/>
    <lineage>
        <taxon>Bacteria</taxon>
        <taxon>Pseudomonadati</taxon>
        <taxon>Bacteroidota</taxon>
        <taxon>Flavobacteriia</taxon>
        <taxon>Flavobacteriales</taxon>
        <taxon>Weeksellaceae</taxon>
        <taxon>Chryseobacterium group</taxon>
        <taxon>Chryseobacterium</taxon>
    </lineage>
</organism>
<dbReference type="KEGG" id="cmaq:H0S70_01695"/>
<dbReference type="AlphaFoldDB" id="A0A7H1DXM6"/>
<protein>
    <submittedName>
        <fullName evidence="1">Addiction module toxin RelE</fullName>
    </submittedName>
</protein>
<evidence type="ECO:0000313" key="1">
    <source>
        <dbReference type="EMBL" id="QNS41734.1"/>
    </source>
</evidence>
<dbReference type="RefSeq" id="WP_116096233.1">
    <property type="nucleotide sequence ID" value="NZ_CP060203.1"/>
</dbReference>
<sequence>MTAQFNFQMKHRTDKRNWEEIEVYYKTHCDRTTAIRYARNLSKMFKSEIRLTEGKEPLKTSGTYIYENTEPLKPKNYGKLV</sequence>
<proteinExistence type="predicted"/>
<name>A0A7H1DXM6_9FLAO</name>
<dbReference type="Proteomes" id="UP000516438">
    <property type="component" value="Chromosome"/>
</dbReference>
<reference evidence="1 2" key="1">
    <citation type="submission" date="2020-07" db="EMBL/GenBank/DDBJ databases">
        <title>Complete genome and description of Chryseobacterium manosquense strain Marseille-Q2069 sp. nov.</title>
        <authorList>
            <person name="Boxberger M."/>
        </authorList>
    </citation>
    <scope>NUCLEOTIDE SEQUENCE [LARGE SCALE GENOMIC DNA]</scope>
    <source>
        <strain evidence="1 2">Marseille-Q2069</strain>
    </source>
</reference>
<gene>
    <name evidence="1" type="ORF">H0S70_01695</name>
</gene>
<evidence type="ECO:0000313" key="2">
    <source>
        <dbReference type="Proteomes" id="UP000516438"/>
    </source>
</evidence>
<dbReference type="EMBL" id="CP060203">
    <property type="protein sequence ID" value="QNS41734.1"/>
    <property type="molecule type" value="Genomic_DNA"/>
</dbReference>
<keyword evidence="2" id="KW-1185">Reference proteome</keyword>
<accession>A0A7H1DXM6</accession>